<evidence type="ECO:0000259" key="3">
    <source>
        <dbReference type="Pfam" id="PF13499"/>
    </source>
</evidence>
<keyword evidence="2" id="KW-0812">Transmembrane</keyword>
<organism evidence="4">
    <name type="scientific">Guillardia theta</name>
    <name type="common">Cryptophyte</name>
    <name type="synonym">Cryptomonas phi</name>
    <dbReference type="NCBI Taxonomy" id="55529"/>
    <lineage>
        <taxon>Eukaryota</taxon>
        <taxon>Cryptophyceae</taxon>
        <taxon>Pyrenomonadales</taxon>
        <taxon>Geminigeraceae</taxon>
        <taxon>Guillardia</taxon>
    </lineage>
</organism>
<feature type="transmembrane region" description="Helical" evidence="2">
    <location>
        <begin position="622"/>
        <end position="641"/>
    </location>
</feature>
<feature type="transmembrane region" description="Helical" evidence="2">
    <location>
        <begin position="531"/>
        <end position="556"/>
    </location>
</feature>
<sequence>MIQKLYGRTDKFLRDRMHWKAPARALFFYYILQFYEQVLAVVPITLCLVITIGIYFQRTVNSPGTLAGGLISAMVGLVLFVDGLRVAIMPLGSLLGQQLPEQFKVRYILVVACAIGILVTYAEPAIASLRPLANLVKRCDTPYLFFVLNDMSEILVLSIGLGVGVAAMIGVLRFLRNWSLKPLIALGLSPTIACACYMKWGNPELSPLIGLAWDCGAVTTGPVTVPILLSLGIGVMKGSAARRDARDVLEQQAGKNKGKALEGFGIITLASTFPILAVELMSIFISLRYSSEDIRTDFGKIDCSQLNGTETGLEVKETDAQLVLSAFTFAIRSILPLNVFLIIMIVLVLWKPLPKISFEVQPPAGLLPDLNNHSDKLYSFFKCLDDNNSETITKEQFFHAVDCLEIGIEEHEKEDLFTSIDLDDDGEISYAEFRNLECFRDADKNTHEEISSKIKKRINEFRTQQRRECKQERRERIANAVGMLGRTSSNPHGRITRRQESVLVVDDEEEEEGEKEVKLSLWQKVRAQSSLLLGILESQMGMTLFNIGLSFGFTALGDQSGVLLPSAFLETSSFPGSPYYAKGPGIAIVMVTIFVLGFLATRAEPALRVMGKTVELLSGGQFGANMLVYTVCVGVGCGMVAGSSKILFGVNIIYMILGKYAAASLLTIFASEDFTNIAWDSAGVTTGPVTVPFVLSIGIGFSKATSAQEGFGILTCASVAPIITVLLTDRLRTMYGQAVKAYVQRRLSQMRSVGVQCEPEEGKELLEDGKRNGGEEAEKEWRKLVDSSTQFDMEDLDEVDVEDVWVIEAAC</sequence>
<feature type="transmembrane region" description="Helical" evidence="2">
    <location>
        <begin position="329"/>
        <end position="350"/>
    </location>
</feature>
<dbReference type="GO" id="GO:0005509">
    <property type="term" value="F:calcium ion binding"/>
    <property type="evidence" value="ECO:0007669"/>
    <property type="project" value="InterPro"/>
</dbReference>
<dbReference type="CDD" id="cd00051">
    <property type="entry name" value="EFh"/>
    <property type="match status" value="1"/>
</dbReference>
<proteinExistence type="predicted"/>
<evidence type="ECO:0000256" key="2">
    <source>
        <dbReference type="SAM" id="Phobius"/>
    </source>
</evidence>
<feature type="transmembrane region" description="Helical" evidence="2">
    <location>
        <begin position="105"/>
        <end position="122"/>
    </location>
</feature>
<evidence type="ECO:0000256" key="1">
    <source>
        <dbReference type="ARBA" id="ARBA00022837"/>
    </source>
</evidence>
<name>A0A7S4UL65_GUITH</name>
<feature type="transmembrane region" description="Helical" evidence="2">
    <location>
        <begin position="66"/>
        <end position="84"/>
    </location>
</feature>
<feature type="transmembrane region" description="Helical" evidence="2">
    <location>
        <begin position="647"/>
        <end position="670"/>
    </location>
</feature>
<dbReference type="InterPro" id="IPR011992">
    <property type="entry name" value="EF-hand-dom_pair"/>
</dbReference>
<dbReference type="PROSITE" id="PS00018">
    <property type="entry name" value="EF_HAND_1"/>
    <property type="match status" value="1"/>
</dbReference>
<gene>
    <name evidence="4" type="ORF">GTHE00462_LOCUS31164</name>
</gene>
<feature type="transmembrane region" description="Helical" evidence="2">
    <location>
        <begin position="677"/>
        <end position="699"/>
    </location>
</feature>
<dbReference type="InterPro" id="IPR018247">
    <property type="entry name" value="EF_Hand_1_Ca_BS"/>
</dbReference>
<dbReference type="InterPro" id="IPR011435">
    <property type="entry name" value="UmpAB"/>
</dbReference>
<dbReference type="SUPFAM" id="SSF47473">
    <property type="entry name" value="EF-hand"/>
    <property type="match status" value="1"/>
</dbReference>
<feature type="transmembrane region" description="Helical" evidence="2">
    <location>
        <begin position="220"/>
        <end position="240"/>
    </location>
</feature>
<dbReference type="AlphaFoldDB" id="A0A7S4UL65"/>
<feature type="transmembrane region" description="Helical" evidence="2">
    <location>
        <begin position="154"/>
        <end position="175"/>
    </location>
</feature>
<dbReference type="EMBL" id="HBKN01039833">
    <property type="protein sequence ID" value="CAE2327621.1"/>
    <property type="molecule type" value="Transcribed_RNA"/>
</dbReference>
<keyword evidence="2" id="KW-0472">Membrane</keyword>
<feature type="transmembrane region" description="Helical" evidence="2">
    <location>
        <begin position="711"/>
        <end position="728"/>
    </location>
</feature>
<accession>A0A7S4UL65</accession>
<dbReference type="Pfam" id="PF13499">
    <property type="entry name" value="EF-hand_7"/>
    <property type="match status" value="1"/>
</dbReference>
<evidence type="ECO:0000313" key="4">
    <source>
        <dbReference type="EMBL" id="CAE2327621.1"/>
    </source>
</evidence>
<dbReference type="InterPro" id="IPR002048">
    <property type="entry name" value="EF_hand_dom"/>
</dbReference>
<protein>
    <recommendedName>
        <fullName evidence="3">EF-hand domain-containing protein</fullName>
    </recommendedName>
</protein>
<dbReference type="Gene3D" id="1.10.238.10">
    <property type="entry name" value="EF-hand"/>
    <property type="match status" value="1"/>
</dbReference>
<reference evidence="4" key="1">
    <citation type="submission" date="2021-01" db="EMBL/GenBank/DDBJ databases">
        <authorList>
            <person name="Corre E."/>
            <person name="Pelletier E."/>
            <person name="Niang G."/>
            <person name="Scheremetjew M."/>
            <person name="Finn R."/>
            <person name="Kale V."/>
            <person name="Holt S."/>
            <person name="Cochrane G."/>
            <person name="Meng A."/>
            <person name="Brown T."/>
            <person name="Cohen L."/>
        </authorList>
    </citation>
    <scope>NUCLEOTIDE SEQUENCE</scope>
    <source>
        <strain evidence="4">CCMP 2712</strain>
    </source>
</reference>
<feature type="transmembrane region" description="Helical" evidence="2">
    <location>
        <begin position="579"/>
        <end position="601"/>
    </location>
</feature>
<feature type="transmembrane region" description="Helical" evidence="2">
    <location>
        <begin position="261"/>
        <end position="285"/>
    </location>
</feature>
<feature type="transmembrane region" description="Helical" evidence="2">
    <location>
        <begin position="182"/>
        <end position="200"/>
    </location>
</feature>
<keyword evidence="1" id="KW-0106">Calcium</keyword>
<feature type="transmembrane region" description="Helical" evidence="2">
    <location>
        <begin position="26"/>
        <end position="54"/>
    </location>
</feature>
<keyword evidence="2" id="KW-1133">Transmembrane helix</keyword>
<dbReference type="Pfam" id="PF07556">
    <property type="entry name" value="DUF1538"/>
    <property type="match status" value="2"/>
</dbReference>
<feature type="domain" description="EF-hand" evidence="3">
    <location>
        <begin position="375"/>
        <end position="435"/>
    </location>
</feature>